<accession>A0A5E6VUT1</accession>
<organism evidence="2">
    <name type="scientific">Pseudomonas fluorescens</name>
    <dbReference type="NCBI Taxonomy" id="294"/>
    <lineage>
        <taxon>Bacteria</taxon>
        <taxon>Pseudomonadati</taxon>
        <taxon>Pseudomonadota</taxon>
        <taxon>Gammaproteobacteria</taxon>
        <taxon>Pseudomonadales</taxon>
        <taxon>Pseudomonadaceae</taxon>
        <taxon>Pseudomonas</taxon>
    </lineage>
</organism>
<evidence type="ECO:0000313" key="3">
    <source>
        <dbReference type="Proteomes" id="UP000326595"/>
    </source>
</evidence>
<evidence type="ECO:0000313" key="2">
    <source>
        <dbReference type="EMBL" id="VVN18894.1"/>
    </source>
</evidence>
<dbReference type="Proteomes" id="UP000326595">
    <property type="component" value="Chromosome"/>
</dbReference>
<proteinExistence type="predicted"/>
<sequence length="101" mass="11478">MQRSETVAKTILELIIKHDGDGTGVFRSDLYSFAERELPRSLVQGDMAATVDYHLYLLEDAGFVNMVMGETEAEDESEDEDAMDSDYFMLTWAGHDYLDNK</sequence>
<protein>
    <recommendedName>
        <fullName evidence="4">DUF2513 domain-containing protein</fullName>
    </recommendedName>
</protein>
<reference evidence="1 3" key="2">
    <citation type="submission" date="2024-03" db="EMBL/GenBank/DDBJ databases">
        <authorList>
            <person name="Alaster D. Moffat"/>
            <person name="Govind Chandra"/>
            <person name="Andrew W. Truman"/>
        </authorList>
    </citation>
    <scope>NUCLEOTIDE SEQUENCE [LARGE SCALE GENOMIC DNA]</scope>
    <source>
        <strain evidence="1">PS652</strain>
    </source>
</reference>
<evidence type="ECO:0000313" key="1">
    <source>
        <dbReference type="EMBL" id="CAK9890065.1"/>
    </source>
</evidence>
<dbReference type="RefSeq" id="WP_038996007.1">
    <property type="nucleotide sequence ID" value="NZ_OZ024668.1"/>
</dbReference>
<dbReference type="EMBL" id="CABVHG010000029">
    <property type="protein sequence ID" value="VVN18894.1"/>
    <property type="molecule type" value="Genomic_DNA"/>
</dbReference>
<reference evidence="2" key="1">
    <citation type="submission" date="2019-09" db="EMBL/GenBank/DDBJ databases">
        <authorList>
            <person name="Chandra G."/>
            <person name="Truman W A."/>
        </authorList>
    </citation>
    <scope>NUCLEOTIDE SEQUENCE [LARGE SCALE GENOMIC DNA]</scope>
    <source>
        <strain evidence="2">PS652</strain>
    </source>
</reference>
<evidence type="ECO:0008006" key="4">
    <source>
        <dbReference type="Google" id="ProtNLM"/>
    </source>
</evidence>
<gene>
    <name evidence="1" type="ORF">PS652_02898</name>
    <name evidence="2" type="ORF">PS652_04217</name>
</gene>
<dbReference type="InterPro" id="IPR019650">
    <property type="entry name" value="DUF2513"/>
</dbReference>
<dbReference type="Pfam" id="PF10711">
    <property type="entry name" value="DUF2513"/>
    <property type="match status" value="1"/>
</dbReference>
<dbReference type="EMBL" id="OZ024668">
    <property type="protein sequence ID" value="CAK9890065.1"/>
    <property type="molecule type" value="Genomic_DNA"/>
</dbReference>
<name>A0A5E6VUT1_PSEFL</name>
<dbReference type="AlphaFoldDB" id="A0A5E6VUT1"/>